<dbReference type="Proteomes" id="UP000093355">
    <property type="component" value="Unassembled WGS sequence"/>
</dbReference>
<reference evidence="1 2" key="1">
    <citation type="submission" date="2016-05" db="EMBL/GenBank/DDBJ databases">
        <authorList>
            <person name="Lavstsen T."/>
            <person name="Jespersen J.S."/>
        </authorList>
    </citation>
    <scope>NUCLEOTIDE SEQUENCE [LARGE SCALE GENOMIC DNA]</scope>
    <source>
        <strain evidence="1 2">YLB-01</strain>
    </source>
</reference>
<proteinExistence type="predicted"/>
<comment type="caution">
    <text evidence="1">The sequence shown here is derived from an EMBL/GenBank/DDBJ whole genome shotgun (WGS) entry which is preliminary data.</text>
</comment>
<dbReference type="AlphaFoldDB" id="A0A1B9NDT2"/>
<accession>A0A1B9NDT2</accession>
<keyword evidence="2" id="KW-1185">Reference proteome</keyword>
<organism evidence="1 2">
    <name type="scientific">Microbacterium sediminis</name>
    <dbReference type="NCBI Taxonomy" id="904291"/>
    <lineage>
        <taxon>Bacteria</taxon>
        <taxon>Bacillati</taxon>
        <taxon>Actinomycetota</taxon>
        <taxon>Actinomycetes</taxon>
        <taxon>Micrococcales</taxon>
        <taxon>Microbacteriaceae</taxon>
        <taxon>Microbacterium</taxon>
    </lineage>
</organism>
<protein>
    <submittedName>
        <fullName evidence="1">Uncharacterized protein</fullName>
    </submittedName>
</protein>
<gene>
    <name evidence="1" type="ORF">A7J15_04375</name>
</gene>
<evidence type="ECO:0000313" key="2">
    <source>
        <dbReference type="Proteomes" id="UP000093355"/>
    </source>
</evidence>
<dbReference type="STRING" id="904291.A7J15_04375"/>
<dbReference type="RefSeq" id="WP_067025031.1">
    <property type="nucleotide sequence ID" value="NZ_CP038256.1"/>
</dbReference>
<dbReference type="EMBL" id="LXMD01000021">
    <property type="protein sequence ID" value="OCG74762.1"/>
    <property type="molecule type" value="Genomic_DNA"/>
</dbReference>
<name>A0A1B9NDT2_9MICO</name>
<sequence>MTDPEPHDEQEGAAAVAEQLRDMSRSLRNTDDEIDTDALAGELDRLATFVGTGARWECQVQSPFAEIYAVGLKDHGPLAYLCRHPEPHTFTG</sequence>
<evidence type="ECO:0000313" key="1">
    <source>
        <dbReference type="EMBL" id="OCG74762.1"/>
    </source>
</evidence>